<accession>A0ABX8V3H0</accession>
<evidence type="ECO:0000313" key="2">
    <source>
        <dbReference type="Proteomes" id="UP000826014"/>
    </source>
</evidence>
<dbReference type="EMBL" id="CP075587">
    <property type="protein sequence ID" value="QYF48117.1"/>
    <property type="molecule type" value="Genomic_DNA"/>
</dbReference>
<organism evidence="1 2">
    <name type="scientific">Candidatus Rhabdochlamydia oedothoracis</name>
    <dbReference type="NCBI Taxonomy" id="2720720"/>
    <lineage>
        <taxon>Bacteria</taxon>
        <taxon>Pseudomonadati</taxon>
        <taxon>Chlamydiota</taxon>
        <taxon>Chlamydiia</taxon>
        <taxon>Parachlamydiales</taxon>
        <taxon>Candidatus Rhabdochlamydiaceae</taxon>
        <taxon>Candidatus Rhabdochlamydia</taxon>
    </lineage>
</organism>
<evidence type="ECO:0008006" key="3">
    <source>
        <dbReference type="Google" id="ProtNLM"/>
    </source>
</evidence>
<gene>
    <name evidence="1" type="ORF">RHABOEDO_000217</name>
</gene>
<protein>
    <recommendedName>
        <fullName evidence="3">Nucleotide-diphospho-sugar transferase domain-containing protein</fullName>
    </recommendedName>
</protein>
<keyword evidence="2" id="KW-1185">Reference proteome</keyword>
<proteinExistence type="predicted"/>
<reference evidence="1 2" key="1">
    <citation type="journal article" date="2022" name="bioRxiv">
        <title>Ecology and evolution of chlamydial symbionts of arthropods.</title>
        <authorList>
            <person name="Halter T."/>
            <person name="Koestlbacher S."/>
            <person name="Collingro A."/>
            <person name="Sixt B.S."/>
            <person name="Toenshoff E.R."/>
            <person name="Hendrickx F."/>
            <person name="Kostanjsek R."/>
            <person name="Horn M."/>
        </authorList>
    </citation>
    <scope>NUCLEOTIDE SEQUENCE [LARGE SCALE GENOMIC DNA]</scope>
    <source>
        <strain evidence="1">W744xW776</strain>
    </source>
</reference>
<name>A0ABX8V3H0_9BACT</name>
<evidence type="ECO:0000313" key="1">
    <source>
        <dbReference type="EMBL" id="QYF48117.1"/>
    </source>
</evidence>
<sequence length="228" mass="27519">MDPVLITGLFSKKYGHLEKISQKILHEVQTSLYINREYRERLIFLAGDVSAASVLKNFGLKVHCIFDDAPDFILKEPAFRMKHWMVYQMLRHHQEVIWIDWDTVNIKPLDVPFFQFCRKYQTPRFVYIPGYHATINCSVYYVCQKWLSAMEKSFYIPTLETNDELMWLSVLPKDIKEKKEFWWGDYVVNVWLQNECDWVTSNTYFVHIKTFDYYQRLEPLIKKYAKKI</sequence>
<dbReference type="Proteomes" id="UP000826014">
    <property type="component" value="Chromosome"/>
</dbReference>